<name>A0A022R8N5_ERYGU</name>
<dbReference type="Proteomes" id="UP000030748">
    <property type="component" value="Unassembled WGS sequence"/>
</dbReference>
<evidence type="ECO:0000256" key="2">
    <source>
        <dbReference type="ARBA" id="ARBA00004141"/>
    </source>
</evidence>
<proteinExistence type="inferred from homology"/>
<dbReference type="GO" id="GO:0009725">
    <property type="term" value="P:response to hormone"/>
    <property type="evidence" value="ECO:0007669"/>
    <property type="project" value="UniProtKB-ARBA"/>
</dbReference>
<evidence type="ECO:0000256" key="12">
    <source>
        <dbReference type="ARBA" id="ARBA00023242"/>
    </source>
</evidence>
<dbReference type="eggNOG" id="ENOG502S4R4">
    <property type="taxonomic scope" value="Eukaryota"/>
</dbReference>
<keyword evidence="11 13" id="KW-0472">Membrane</keyword>
<dbReference type="InterPro" id="IPR037468">
    <property type="entry name" value="ARGOS/ARL/OSR1"/>
</dbReference>
<dbReference type="PANTHER" id="PTHR36023:SF3">
    <property type="entry name" value="ARGOS-LIKE PROTEIN"/>
    <property type="match status" value="1"/>
</dbReference>
<dbReference type="GO" id="GO:0016020">
    <property type="term" value="C:membrane"/>
    <property type="evidence" value="ECO:0007669"/>
    <property type="project" value="UniProtKB-SubCell"/>
</dbReference>
<evidence type="ECO:0000256" key="8">
    <source>
        <dbReference type="ARBA" id="ARBA00022692"/>
    </source>
</evidence>
<keyword evidence="8 13" id="KW-0812">Transmembrane</keyword>
<accession>A0A022R8N5</accession>
<dbReference type="GO" id="GO:0005783">
    <property type="term" value="C:endoplasmic reticulum"/>
    <property type="evidence" value="ECO:0007669"/>
    <property type="project" value="UniProtKB-SubCell"/>
</dbReference>
<keyword evidence="6" id="KW-0217">Developmental protein</keyword>
<protein>
    <recommendedName>
        <fullName evidence="16">ARGOS-like protein</fullName>
    </recommendedName>
</protein>
<gene>
    <name evidence="14" type="ORF">MIMGU_mgv1a016797mg</name>
</gene>
<dbReference type="GO" id="GO:0005634">
    <property type="term" value="C:nucleus"/>
    <property type="evidence" value="ECO:0007669"/>
    <property type="project" value="UniProtKB-SubCell"/>
</dbReference>
<evidence type="ECO:0000256" key="4">
    <source>
        <dbReference type="ARBA" id="ARBA00004496"/>
    </source>
</evidence>
<comment type="subcellular location">
    <subcellularLocation>
        <location evidence="4">Cytoplasm</location>
    </subcellularLocation>
    <subcellularLocation>
        <location evidence="3">Endoplasmic reticulum</location>
    </subcellularLocation>
    <subcellularLocation>
        <location evidence="2">Membrane</location>
        <topology evidence="2">Multi-pass membrane protein</topology>
    </subcellularLocation>
    <subcellularLocation>
        <location evidence="1">Nucleus</location>
    </subcellularLocation>
</comment>
<evidence type="ECO:0008006" key="16">
    <source>
        <dbReference type="Google" id="ProtNLM"/>
    </source>
</evidence>
<organism evidence="14 15">
    <name type="scientific">Erythranthe guttata</name>
    <name type="common">Yellow monkey flower</name>
    <name type="synonym">Mimulus guttatus</name>
    <dbReference type="NCBI Taxonomy" id="4155"/>
    <lineage>
        <taxon>Eukaryota</taxon>
        <taxon>Viridiplantae</taxon>
        <taxon>Streptophyta</taxon>
        <taxon>Embryophyta</taxon>
        <taxon>Tracheophyta</taxon>
        <taxon>Spermatophyta</taxon>
        <taxon>Magnoliopsida</taxon>
        <taxon>eudicotyledons</taxon>
        <taxon>Gunneridae</taxon>
        <taxon>Pentapetalae</taxon>
        <taxon>asterids</taxon>
        <taxon>lamiids</taxon>
        <taxon>Lamiales</taxon>
        <taxon>Phrymaceae</taxon>
        <taxon>Erythranthe</taxon>
    </lineage>
</organism>
<evidence type="ECO:0000256" key="6">
    <source>
        <dbReference type="ARBA" id="ARBA00022473"/>
    </source>
</evidence>
<keyword evidence="12" id="KW-0539">Nucleus</keyword>
<keyword evidence="7" id="KW-0963">Cytoplasm</keyword>
<reference evidence="14 15" key="1">
    <citation type="journal article" date="2013" name="Proc. Natl. Acad. Sci. U.S.A.">
        <title>Fine-scale variation in meiotic recombination in Mimulus inferred from population shotgun sequencing.</title>
        <authorList>
            <person name="Hellsten U."/>
            <person name="Wright K.M."/>
            <person name="Jenkins J."/>
            <person name="Shu S."/>
            <person name="Yuan Y."/>
            <person name="Wessler S.R."/>
            <person name="Schmutz J."/>
            <person name="Willis J.H."/>
            <person name="Rokhsar D.S."/>
        </authorList>
    </citation>
    <scope>NUCLEOTIDE SEQUENCE [LARGE SCALE GENOMIC DNA]</scope>
    <source>
        <strain evidence="15">cv. DUN x IM62</strain>
    </source>
</reference>
<keyword evidence="9" id="KW-0256">Endoplasmic reticulum</keyword>
<evidence type="ECO:0000313" key="14">
    <source>
        <dbReference type="EMBL" id="EYU36631.1"/>
    </source>
</evidence>
<dbReference type="PANTHER" id="PTHR36023">
    <property type="entry name" value="ARGOS-LIKE PROTEIN"/>
    <property type="match status" value="1"/>
</dbReference>
<evidence type="ECO:0000256" key="10">
    <source>
        <dbReference type="ARBA" id="ARBA00022989"/>
    </source>
</evidence>
<evidence type="ECO:0000256" key="11">
    <source>
        <dbReference type="ARBA" id="ARBA00023136"/>
    </source>
</evidence>
<evidence type="ECO:0000256" key="3">
    <source>
        <dbReference type="ARBA" id="ARBA00004240"/>
    </source>
</evidence>
<evidence type="ECO:0000256" key="7">
    <source>
        <dbReference type="ARBA" id="ARBA00022490"/>
    </source>
</evidence>
<keyword evidence="15" id="KW-1185">Reference proteome</keyword>
<evidence type="ECO:0000313" key="15">
    <source>
        <dbReference type="Proteomes" id="UP000030748"/>
    </source>
</evidence>
<evidence type="ECO:0000256" key="5">
    <source>
        <dbReference type="ARBA" id="ARBA00006891"/>
    </source>
</evidence>
<dbReference type="STRING" id="4155.A0A022R8N5"/>
<dbReference type="AlphaFoldDB" id="A0A022R8N5"/>
<feature type="transmembrane region" description="Helical" evidence="13">
    <location>
        <begin position="41"/>
        <end position="63"/>
    </location>
</feature>
<dbReference type="GO" id="GO:0046622">
    <property type="term" value="P:positive regulation of organ growth"/>
    <property type="evidence" value="ECO:0007669"/>
    <property type="project" value="InterPro"/>
</dbReference>
<evidence type="ECO:0000256" key="13">
    <source>
        <dbReference type="SAM" id="Phobius"/>
    </source>
</evidence>
<keyword evidence="10 13" id="KW-1133">Transmembrane helix</keyword>
<sequence>MDARTSKNPTIVQRKTIQATTTERRKLEYTRSFSKGHGGRIFRYFTMESLILLVCLTVSLLILPLVLPPLPPPPFLLLLLPICILGLLMILAFMPSNVRDATYAYV</sequence>
<evidence type="ECO:0000256" key="1">
    <source>
        <dbReference type="ARBA" id="ARBA00004123"/>
    </source>
</evidence>
<evidence type="ECO:0000256" key="9">
    <source>
        <dbReference type="ARBA" id="ARBA00022824"/>
    </source>
</evidence>
<feature type="transmembrane region" description="Helical" evidence="13">
    <location>
        <begin position="75"/>
        <end position="94"/>
    </location>
</feature>
<comment type="similarity">
    <text evidence="5">Belongs to the plant organ size related (OSR) protein family.</text>
</comment>
<dbReference type="EMBL" id="KI630592">
    <property type="protein sequence ID" value="EYU36631.1"/>
    <property type="molecule type" value="Genomic_DNA"/>
</dbReference>